<dbReference type="PANTHER" id="PTHR30032:SF8">
    <property type="entry name" value="GERMINATION-SPECIFIC N-ACETYLMURAMOYL-L-ALANINE AMIDASE"/>
    <property type="match status" value="1"/>
</dbReference>
<name>A0AB39BBE4_9MICO</name>
<evidence type="ECO:0000313" key="1">
    <source>
        <dbReference type="EMBL" id="XDI03805.1"/>
    </source>
</evidence>
<dbReference type="EMBL" id="CP162511">
    <property type="protein sequence ID" value="XDI03805.1"/>
    <property type="molecule type" value="Genomic_DNA"/>
</dbReference>
<dbReference type="InterPro" id="IPR051922">
    <property type="entry name" value="Bact_Sporulation_Assoc"/>
</dbReference>
<reference evidence="1" key="1">
    <citation type="submission" date="2024-05" db="EMBL/GenBank/DDBJ databases">
        <title>Herbiconiux sp. A18JL235.</title>
        <authorList>
            <person name="Zhang G."/>
        </authorList>
    </citation>
    <scope>NUCLEOTIDE SEQUENCE</scope>
    <source>
        <strain evidence="1">A18JL235</strain>
    </source>
</reference>
<dbReference type="AlphaFoldDB" id="A0AB39BBE4"/>
<dbReference type="PANTHER" id="PTHR30032">
    <property type="entry name" value="N-ACETYLMURAMOYL-L-ALANINE AMIDASE-RELATED"/>
    <property type="match status" value="1"/>
</dbReference>
<dbReference type="Pfam" id="PF04122">
    <property type="entry name" value="CW_binding_2"/>
    <property type="match status" value="3"/>
</dbReference>
<organism evidence="1">
    <name type="scientific">Herbiconiux sp. A18JL235</name>
    <dbReference type="NCBI Taxonomy" id="3152363"/>
    <lineage>
        <taxon>Bacteria</taxon>
        <taxon>Bacillati</taxon>
        <taxon>Actinomycetota</taxon>
        <taxon>Actinomycetes</taxon>
        <taxon>Micrococcales</taxon>
        <taxon>Microbacteriaceae</taxon>
        <taxon>Herbiconiux</taxon>
    </lineage>
</organism>
<dbReference type="RefSeq" id="WP_368496222.1">
    <property type="nucleotide sequence ID" value="NZ_CP162511.1"/>
</dbReference>
<proteinExistence type="predicted"/>
<accession>A0AB39BBE4</accession>
<dbReference type="InterPro" id="IPR007253">
    <property type="entry name" value="Cell_wall-bd_2"/>
</dbReference>
<protein>
    <submittedName>
        <fullName evidence="1">Cell wall-binding repeat-containing protein</fullName>
    </submittedName>
</protein>
<sequence length="650" mass="64287">MDSAIRDSSPSIGSRRRTLAASVIAAMVIGGGLIVSAPAVAAVTAPVPSGVYVSSPWVEPGGRVSVAFVGDDECPAPQGASFTSEAGTTALTQNGFGESYWIYRDYAFVDGDGDPLPLGEDAPVHGTLTLDCGDSSVSLPLTVSPTPPETIYNSPTAWTWYTPGSASIGSEVVVNALGFAPGETVTVSLIDSTRYRGDGDVSSASAIPVSVTADGEGAITAEVTLPGGWAPSDVVDLVAAGSESGYLLVSGEGQPINGIAALDLDTDGLAVPGGSLAVSASGFEAGETVTVALHSDSAPARPLGTLTAGADGAVSGSVGVPADTALGGYRVWAGASSKGYLLITAELIVGESERIAASDRYSSAVDIARAAYPGTADVVYVATGASYPDALGAGAAAAEAGGPLLLTAPNELPAAVKKAISALSPARIVVVGGPNSVSEAVVKQLRTLAPKVERQSGADRYASSRAIVENTFDSASTAFIATGATFPDALSATSAAASKGAPVLLIPGTASAVDAETLALLDRLGVTQVAITGGPNSVSPAIESQLAAQYGASKLSRLGGADRYAASATVNLAAFGSASEAFLATGVTFPDALAGGVLAATKSAPLLVVHGDCVPSATIDALHGWGVTKVTLLGGPASLSSAVETLHRCS</sequence>
<gene>
    <name evidence="1" type="ORF">ABFY20_10615</name>
</gene>